<dbReference type="STRING" id="526225.Gobs_2071"/>
<evidence type="ECO:0000256" key="1">
    <source>
        <dbReference type="SAM" id="Phobius"/>
    </source>
</evidence>
<dbReference type="EMBL" id="CP001867">
    <property type="protein sequence ID" value="ADB74759.1"/>
    <property type="molecule type" value="Genomic_DNA"/>
</dbReference>
<feature type="transmembrane region" description="Helical" evidence="1">
    <location>
        <begin position="339"/>
        <end position="358"/>
    </location>
</feature>
<feature type="transmembrane region" description="Helical" evidence="1">
    <location>
        <begin position="418"/>
        <end position="436"/>
    </location>
</feature>
<keyword evidence="1" id="KW-1133">Transmembrane helix</keyword>
<gene>
    <name evidence="2" type="ordered locus">Gobs_2071</name>
</gene>
<dbReference type="OrthoDB" id="5181536at2"/>
<dbReference type="InterPro" id="IPR058062">
    <property type="entry name" value="SCO7613_C"/>
</dbReference>
<accession>D2SF69</accession>
<protein>
    <submittedName>
        <fullName evidence="2">Uncharacterized protein</fullName>
    </submittedName>
</protein>
<reference evidence="2 3" key="1">
    <citation type="journal article" date="2010" name="Stand. Genomic Sci.">
        <title>Complete genome sequence of Geodermatophilus obscurus type strain (G-20).</title>
        <authorList>
            <person name="Ivanova N."/>
            <person name="Sikorski J."/>
            <person name="Jando M."/>
            <person name="Munk C."/>
            <person name="Lapidus A."/>
            <person name="Glavina Del Rio T."/>
            <person name="Copeland A."/>
            <person name="Tice H."/>
            <person name="Cheng J.-F."/>
            <person name="Lucas S."/>
            <person name="Chen F."/>
            <person name="Nolan M."/>
            <person name="Bruce D."/>
            <person name="Goodwin L."/>
            <person name="Pitluck S."/>
            <person name="Mavromatis K."/>
            <person name="Mikhailova N."/>
            <person name="Pati A."/>
            <person name="Chen A."/>
            <person name="Palaniappan K."/>
            <person name="Land M."/>
            <person name="Hauser L."/>
            <person name="Chang Y.-J."/>
            <person name="Jeffries C.D."/>
            <person name="Meincke L."/>
            <person name="Brettin T."/>
            <person name="Detter J.C."/>
            <person name="Detter J.C."/>
            <person name="Rohde M."/>
            <person name="Goeker M."/>
            <person name="Bristow J."/>
            <person name="Eisen J.A."/>
            <person name="Markowitz V."/>
            <person name="Hugenholtz P."/>
            <person name="Kyrpides N.C."/>
            <person name="Klenk H.-P."/>
        </authorList>
    </citation>
    <scope>NUCLEOTIDE SEQUENCE [LARGE SCALE GENOMIC DNA]</scope>
    <source>
        <strain evidence="3">ATCC 25078 / DSM 43160 / JCM 3152 / KCC A-0152 / KCTC 9177 / NBRC 13315 / NRRL B-3577 / G-20</strain>
    </source>
</reference>
<feature type="transmembrane region" description="Helical" evidence="1">
    <location>
        <begin position="470"/>
        <end position="489"/>
    </location>
</feature>
<keyword evidence="3" id="KW-1185">Reference proteome</keyword>
<feature type="transmembrane region" description="Helical" evidence="1">
    <location>
        <begin position="578"/>
        <end position="598"/>
    </location>
</feature>
<feature type="transmembrane region" description="Helical" evidence="1">
    <location>
        <begin position="131"/>
        <end position="152"/>
    </location>
</feature>
<feature type="transmembrane region" description="Helical" evidence="1">
    <location>
        <begin position="231"/>
        <end position="248"/>
    </location>
</feature>
<feature type="transmembrane region" description="Helical" evidence="1">
    <location>
        <begin position="630"/>
        <end position="663"/>
    </location>
</feature>
<feature type="transmembrane region" description="Helical" evidence="1">
    <location>
        <begin position="365"/>
        <end position="385"/>
    </location>
</feature>
<feature type="transmembrane region" description="Helical" evidence="1">
    <location>
        <begin position="605"/>
        <end position="624"/>
    </location>
</feature>
<feature type="transmembrane region" description="Helical" evidence="1">
    <location>
        <begin position="391"/>
        <end position="411"/>
    </location>
</feature>
<feature type="transmembrane region" description="Helical" evidence="1">
    <location>
        <begin position="104"/>
        <end position="125"/>
    </location>
</feature>
<reference evidence="3" key="2">
    <citation type="submission" date="2010-01" db="EMBL/GenBank/DDBJ databases">
        <title>The complete genome of Geodermatophilus obscurus DSM 43160.</title>
        <authorList>
            <consortium name="US DOE Joint Genome Institute (JGI-PGF)"/>
            <person name="Lucas S."/>
            <person name="Copeland A."/>
            <person name="Lapidus A."/>
            <person name="Glavina del Rio T."/>
            <person name="Dalin E."/>
            <person name="Tice H."/>
            <person name="Bruce D."/>
            <person name="Goodwin L."/>
            <person name="Pitluck S."/>
            <person name="Kyrpides N."/>
            <person name="Mavromatis K."/>
            <person name="Ivanova N."/>
            <person name="Munk A.C."/>
            <person name="Brettin T."/>
            <person name="Detter J.C."/>
            <person name="Han C."/>
            <person name="Larimer F."/>
            <person name="Land M."/>
            <person name="Hauser L."/>
            <person name="Markowitz V."/>
            <person name="Cheng J.-F."/>
            <person name="Hugenholtz P."/>
            <person name="Woyke T."/>
            <person name="Wu D."/>
            <person name="Jando M."/>
            <person name="Schneider S."/>
            <person name="Klenk H.-P."/>
            <person name="Eisen J.A."/>
        </authorList>
    </citation>
    <scope>NUCLEOTIDE SEQUENCE [LARGE SCALE GENOMIC DNA]</scope>
    <source>
        <strain evidence="3">ATCC 25078 / DSM 43160 / JCM 3152 / KCC A-0152 / KCTC 9177 / NBRC 13315 / NRRL B-3577 / G-20</strain>
    </source>
</reference>
<dbReference type="KEGG" id="gob:Gobs_2071"/>
<keyword evidence="1" id="KW-0472">Membrane</keyword>
<dbReference type="HOGENOM" id="CLU_385745_0_0_11"/>
<evidence type="ECO:0000313" key="2">
    <source>
        <dbReference type="EMBL" id="ADB74759.1"/>
    </source>
</evidence>
<dbReference type="RefSeq" id="WP_012948195.1">
    <property type="nucleotide sequence ID" value="NC_013757.1"/>
</dbReference>
<dbReference type="AlphaFoldDB" id="D2SF69"/>
<organism evidence="2 3">
    <name type="scientific">Geodermatophilus obscurus (strain ATCC 25078 / DSM 43160 / JCM 3152 / CCUG 61914 / KCC A-0152 / KCTC 9177 / NBRC 13315 / NRRL B-3577 / G-20)</name>
    <dbReference type="NCBI Taxonomy" id="526225"/>
    <lineage>
        <taxon>Bacteria</taxon>
        <taxon>Bacillati</taxon>
        <taxon>Actinomycetota</taxon>
        <taxon>Actinomycetes</taxon>
        <taxon>Geodermatophilales</taxon>
        <taxon>Geodermatophilaceae</taxon>
        <taxon>Geodermatophilus</taxon>
    </lineage>
</organism>
<evidence type="ECO:0000313" key="3">
    <source>
        <dbReference type="Proteomes" id="UP000001382"/>
    </source>
</evidence>
<dbReference type="NCBIfam" id="NF047321">
    <property type="entry name" value="SCO7613_CTERM"/>
    <property type="match status" value="1"/>
</dbReference>
<feature type="transmembrane region" description="Helical" evidence="1">
    <location>
        <begin position="24"/>
        <end position="44"/>
    </location>
</feature>
<keyword evidence="1" id="KW-0812">Transmembrane</keyword>
<name>D2SF69_GEOOG</name>
<sequence length="684" mass="67707">MAGVSALALAGSLARLGGVADLLAAGLVLATVAGAGAPFLVAAYRASRARWRRRHEAPGTREPAGAWPGSAQPYRGPVARTREEDVVDAAPVPPLPYRARPPQLLLVVGAVLVVSAGGAAAAAYGGGSARVLLLALAAAAAGVSAWGSYARLRATEETLAAAAVALAVLGADAGTSLLRGSVVPPLLLSGVFLVLARLLRRPATWPLAAWLTGQLAALRALDGTEAGDVRTVWMLTVALVGLGVALGARRLVARVALVTTAPWWVAGVVGAVGTAWTADAGARWTSAALTVAAALELVAARLDRALEPLLGPPAAVPVLAGAVSGAALGGALGAPGPGAVLLAGYTGVLLAAAAAALLTGWVRGLFLPAALAAGGTLVVLSVGRLVAGSRWLELVLLLVLTALPCVLVAALRRDDRPVAAPAAVGCLAGAALVAVASGLVGAGAAAVCLGVLYAASLGAGLVLDRQTRRATVVTGAVCAGLAVVLLVVARDRGALAVQLAAQGLVTCAWGWHAWHTPDPRNGAPEGSPAWRAGAAQLVGAAWTAAALAGSSVVEAYTLPAALGLLLAAGPRLADGPSWPAWGPGLLVAAVPSVGWAVVEPGSPRPVLVLLVAATVMGVAAWRAVRAPLVVAAWTAVALALGLAVLALPLPVTGTLVVGVVLLAVGARRERHPVAGFNARLAEMR</sequence>
<feature type="transmembrane region" description="Helical" evidence="1">
    <location>
        <begin position="255"/>
        <end position="278"/>
    </location>
</feature>
<dbReference type="Proteomes" id="UP000001382">
    <property type="component" value="Chromosome"/>
</dbReference>
<proteinExistence type="predicted"/>
<feature type="transmembrane region" description="Helical" evidence="1">
    <location>
        <begin position="442"/>
        <end position="463"/>
    </location>
</feature>